<dbReference type="AlphaFoldDB" id="G0VLN1"/>
<organism evidence="2 3">
    <name type="scientific">Megasphaera elsdenii DSM 20460</name>
    <dbReference type="NCBI Taxonomy" id="1064535"/>
    <lineage>
        <taxon>Bacteria</taxon>
        <taxon>Bacillati</taxon>
        <taxon>Bacillota</taxon>
        <taxon>Negativicutes</taxon>
        <taxon>Veillonellales</taxon>
        <taxon>Veillonellaceae</taxon>
        <taxon>Megasphaera</taxon>
    </lineage>
</organism>
<dbReference type="EMBL" id="HE576794">
    <property type="protein sequence ID" value="CCC74229.1"/>
    <property type="molecule type" value="Genomic_DNA"/>
</dbReference>
<evidence type="ECO:0000313" key="2">
    <source>
        <dbReference type="EMBL" id="CCC74229.1"/>
    </source>
</evidence>
<feature type="transmembrane region" description="Helical" evidence="1">
    <location>
        <begin position="50"/>
        <end position="66"/>
    </location>
</feature>
<dbReference type="GeneID" id="97492439"/>
<sequence length="150" mass="17809">MPFYTYAYVESQAHVSYWFQYGLIFFILAALVIISIKYMRNRLRTKYRDLSIILLLIGIFLCGTNWDSFSRQRETTENTSKMTAFLDTFSDNMTLSKSDLAVNSLRLQNGMLVKVRDDYYRIDFTNDYTAYRINRVYLIHKKIKLVDVSK</sequence>
<evidence type="ECO:0008006" key="4">
    <source>
        <dbReference type="Google" id="ProtNLM"/>
    </source>
</evidence>
<keyword evidence="3" id="KW-1185">Reference proteome</keyword>
<protein>
    <recommendedName>
        <fullName evidence="4">DUF3290 domain-containing protein</fullName>
    </recommendedName>
</protein>
<feature type="transmembrane region" description="Helical" evidence="1">
    <location>
        <begin position="18"/>
        <end position="38"/>
    </location>
</feature>
<dbReference type="HOGENOM" id="CLU_125416_1_1_9"/>
<keyword evidence="1" id="KW-0812">Transmembrane</keyword>
<proteinExistence type="predicted"/>
<keyword evidence="1" id="KW-0472">Membrane</keyword>
<dbReference type="STRING" id="1064535.MELS_2011"/>
<dbReference type="InterPro" id="IPR021707">
    <property type="entry name" value="DUF3290"/>
</dbReference>
<dbReference type="Proteomes" id="UP000010111">
    <property type="component" value="Chromosome"/>
</dbReference>
<accession>G0VLN1</accession>
<dbReference type="KEGG" id="med:MELS_2011"/>
<keyword evidence="1" id="KW-1133">Transmembrane helix</keyword>
<dbReference type="RefSeq" id="WP_014016950.1">
    <property type="nucleotide sequence ID" value="NC_015873.1"/>
</dbReference>
<gene>
    <name evidence="2" type="ORF">MELS_2011</name>
</gene>
<dbReference type="Pfam" id="PF11694">
    <property type="entry name" value="DUF3290"/>
    <property type="match status" value="1"/>
</dbReference>
<reference evidence="2 3" key="1">
    <citation type="journal article" date="2011" name="J. Bacteriol.">
        <title>Genome Sequence of the Ruminal Bacterium Megasphaera elsdenii.</title>
        <authorList>
            <person name="Marx H."/>
            <person name="Graf A.B."/>
            <person name="Tatto N."/>
            <person name="Thallinger G.G."/>
            <person name="Mattanovich D."/>
            <person name="Sauer M."/>
        </authorList>
    </citation>
    <scope>NUCLEOTIDE SEQUENCE [LARGE SCALE GENOMIC DNA]</scope>
    <source>
        <strain evidence="2 3">DSM 20460</strain>
    </source>
</reference>
<name>G0VLN1_MEGEL</name>
<evidence type="ECO:0000313" key="3">
    <source>
        <dbReference type="Proteomes" id="UP000010111"/>
    </source>
</evidence>
<evidence type="ECO:0000256" key="1">
    <source>
        <dbReference type="SAM" id="Phobius"/>
    </source>
</evidence>
<dbReference type="eggNOG" id="ENOG5032ZGB">
    <property type="taxonomic scope" value="Bacteria"/>
</dbReference>